<comment type="caution">
    <text evidence="2">The sequence shown here is derived from an EMBL/GenBank/DDBJ whole genome shotgun (WGS) entry which is preliminary data.</text>
</comment>
<dbReference type="AlphaFoldDB" id="A0A199XV52"/>
<keyword evidence="3" id="KW-1185">Reference proteome</keyword>
<sequence length="63" mass="6538">MFASVALEAIGFCVFKTVTVTSSKLVQPELVSVAVTLYVVVTEGLAIGVAIVVLDNPVDGVQE</sequence>
<evidence type="ECO:0000313" key="2">
    <source>
        <dbReference type="EMBL" id="OAZ05189.1"/>
    </source>
</evidence>
<accession>A0A199XV52</accession>
<proteinExistence type="predicted"/>
<reference evidence="2 3" key="1">
    <citation type="submission" date="2016-06" db="EMBL/GenBank/DDBJ databases">
        <title>Draft genome sequence of Flavobacterium succinicans strain DD5b.</title>
        <authorList>
            <person name="Poehlein A."/>
            <person name="Daniel R."/>
            <person name="Simeonova D.D."/>
        </authorList>
    </citation>
    <scope>NUCLEOTIDE SEQUENCE [LARGE SCALE GENOMIC DNA]</scope>
    <source>
        <strain evidence="2 3">DD5b</strain>
    </source>
</reference>
<dbReference type="Proteomes" id="UP000093807">
    <property type="component" value="Unassembled WGS sequence"/>
</dbReference>
<dbReference type="EMBL" id="JMTM01000016">
    <property type="protein sequence ID" value="OAZ05189.1"/>
    <property type="molecule type" value="Genomic_DNA"/>
</dbReference>
<organism evidence="2 3">
    <name type="scientific">Flavobacterium succinicans</name>
    <dbReference type="NCBI Taxonomy" id="29536"/>
    <lineage>
        <taxon>Bacteria</taxon>
        <taxon>Pseudomonadati</taxon>
        <taxon>Bacteroidota</taxon>
        <taxon>Flavobacteriia</taxon>
        <taxon>Flavobacteriales</taxon>
        <taxon>Flavobacteriaceae</taxon>
        <taxon>Flavobacterium</taxon>
    </lineage>
</organism>
<keyword evidence="1" id="KW-0472">Membrane</keyword>
<feature type="transmembrane region" description="Helical" evidence="1">
    <location>
        <begin position="30"/>
        <end position="54"/>
    </location>
</feature>
<evidence type="ECO:0000313" key="3">
    <source>
        <dbReference type="Proteomes" id="UP000093807"/>
    </source>
</evidence>
<protein>
    <submittedName>
        <fullName evidence="2">Uncharacterized protein</fullName>
    </submittedName>
</protein>
<keyword evidence="1" id="KW-1133">Transmembrane helix</keyword>
<keyword evidence="1" id="KW-0812">Transmembrane</keyword>
<evidence type="ECO:0000256" key="1">
    <source>
        <dbReference type="SAM" id="Phobius"/>
    </source>
</evidence>
<gene>
    <name evidence="2" type="ORF">FLB_04130</name>
</gene>
<name>A0A199XV52_9FLAO</name>